<sequence>MDRAKPSPDKTPADQASSTVVPQLEFYYAPGACSLAPHILLHEVGLSFDAIANEVTRHSANFIEGFHRINPKMRVPVIALDAEVITETTAVVTAIANLAPEKHLLGQTPLETLRVYEWMSWLSGTLHGQGYGGLARPERFSDDPAALDGIRAKGRKTVVDCYDMIEGKLTGVYAVGDSLTVVDPYLFVFFRWGNGLGLAMKEKYPNYAMLVSNLVERSAVEATLKAENIDSTL</sequence>
<protein>
    <submittedName>
        <fullName evidence="3">Glutathione S-transferase</fullName>
    </submittedName>
</protein>
<comment type="similarity">
    <text evidence="1">Belongs to the GST superfamily.</text>
</comment>
<feature type="domain" description="GST C-terminal" evidence="2">
    <location>
        <begin position="108"/>
        <end position="233"/>
    </location>
</feature>
<keyword evidence="3" id="KW-0808">Transferase</keyword>
<dbReference type="Gene3D" id="3.40.30.10">
    <property type="entry name" value="Glutaredoxin"/>
    <property type="match status" value="1"/>
</dbReference>
<dbReference type="Proteomes" id="UP000256328">
    <property type="component" value="Unassembled WGS sequence"/>
</dbReference>
<reference evidence="3 4" key="1">
    <citation type="journal article" date="2018" name="IMA Fungus">
        <title>IMA Genome-F 9: Draft genome sequence of Annulohypoxylon stygium, Aspergillus mulundensis, Berkeleyomyces basicola (syn. Thielaviopsis basicola), Ceratocystis smalleyi, two Cercospora beticola strains, Coleophoma cylindrospora, Fusarium fracticaudum, Phialophora cf. hyalina, and Morchella septimelata.</title>
        <authorList>
            <person name="Wingfield B.D."/>
            <person name="Bills G.F."/>
            <person name="Dong Y."/>
            <person name="Huang W."/>
            <person name="Nel W.J."/>
            <person name="Swalarsk-Parry B.S."/>
            <person name="Vaghefi N."/>
            <person name="Wilken P.M."/>
            <person name="An Z."/>
            <person name="de Beer Z.W."/>
            <person name="De Vos L."/>
            <person name="Chen L."/>
            <person name="Duong T.A."/>
            <person name="Gao Y."/>
            <person name="Hammerbacher A."/>
            <person name="Kikkert J.R."/>
            <person name="Li Y."/>
            <person name="Li H."/>
            <person name="Li K."/>
            <person name="Li Q."/>
            <person name="Liu X."/>
            <person name="Ma X."/>
            <person name="Naidoo K."/>
            <person name="Pethybridge S.J."/>
            <person name="Sun J."/>
            <person name="Steenkamp E.T."/>
            <person name="van der Nest M.A."/>
            <person name="van Wyk S."/>
            <person name="Wingfield M.J."/>
            <person name="Xiong C."/>
            <person name="Yue Q."/>
            <person name="Zhang X."/>
        </authorList>
    </citation>
    <scope>NUCLEOTIDE SEQUENCE [LARGE SCALE GENOMIC DNA]</scope>
    <source>
        <strain evidence="3 4">BP5796</strain>
    </source>
</reference>
<dbReference type="InterPro" id="IPR004046">
    <property type="entry name" value="GST_C"/>
</dbReference>
<dbReference type="Gene3D" id="1.20.1050.10">
    <property type="match status" value="1"/>
</dbReference>
<accession>A0A3D8Q5X7</accession>
<evidence type="ECO:0000256" key="1">
    <source>
        <dbReference type="ARBA" id="ARBA00007409"/>
    </source>
</evidence>
<dbReference type="AlphaFoldDB" id="A0A3D8Q5X7"/>
<dbReference type="EMBL" id="PDLN01000023">
    <property type="protein sequence ID" value="RDW57221.1"/>
    <property type="molecule type" value="Genomic_DNA"/>
</dbReference>
<keyword evidence="4" id="KW-1185">Reference proteome</keyword>
<comment type="caution">
    <text evidence="3">The sequence shown here is derived from an EMBL/GenBank/DDBJ whole genome shotgun (WGS) entry which is preliminary data.</text>
</comment>
<dbReference type="CDD" id="cd03188">
    <property type="entry name" value="GST_C_Beta"/>
    <property type="match status" value="1"/>
</dbReference>
<dbReference type="PROSITE" id="PS50405">
    <property type="entry name" value="GST_CTER"/>
    <property type="match status" value="1"/>
</dbReference>
<dbReference type="InterPro" id="IPR004045">
    <property type="entry name" value="Glutathione_S-Trfase_N"/>
</dbReference>
<dbReference type="Pfam" id="PF00043">
    <property type="entry name" value="GST_C"/>
    <property type="match status" value="1"/>
</dbReference>
<name>A0A3D8Q5X7_9HELO</name>
<dbReference type="PANTHER" id="PTHR44051:SF8">
    <property type="entry name" value="GLUTATHIONE S-TRANSFERASE GSTA"/>
    <property type="match status" value="1"/>
</dbReference>
<dbReference type="GO" id="GO:0016740">
    <property type="term" value="F:transferase activity"/>
    <property type="evidence" value="ECO:0007669"/>
    <property type="project" value="UniProtKB-KW"/>
</dbReference>
<evidence type="ECO:0000313" key="4">
    <source>
        <dbReference type="Proteomes" id="UP000256328"/>
    </source>
</evidence>
<dbReference type="PANTHER" id="PTHR44051">
    <property type="entry name" value="GLUTATHIONE S-TRANSFERASE-RELATED"/>
    <property type="match status" value="1"/>
</dbReference>
<dbReference type="SUPFAM" id="SSF47616">
    <property type="entry name" value="GST C-terminal domain-like"/>
    <property type="match status" value="1"/>
</dbReference>
<dbReference type="InterPro" id="IPR036249">
    <property type="entry name" value="Thioredoxin-like_sf"/>
</dbReference>
<dbReference type="InterPro" id="IPR010987">
    <property type="entry name" value="Glutathione-S-Trfase_C-like"/>
</dbReference>
<proteinExistence type="inferred from homology"/>
<dbReference type="InterPro" id="IPR040079">
    <property type="entry name" value="Glutathione_S-Trfase"/>
</dbReference>
<gene>
    <name evidence="3" type="ORF">BP5796_12671</name>
</gene>
<dbReference type="CDD" id="cd03057">
    <property type="entry name" value="GST_N_Beta"/>
    <property type="match status" value="1"/>
</dbReference>
<organism evidence="3 4">
    <name type="scientific">Coleophoma crateriformis</name>
    <dbReference type="NCBI Taxonomy" id="565419"/>
    <lineage>
        <taxon>Eukaryota</taxon>
        <taxon>Fungi</taxon>
        <taxon>Dikarya</taxon>
        <taxon>Ascomycota</taxon>
        <taxon>Pezizomycotina</taxon>
        <taxon>Leotiomycetes</taxon>
        <taxon>Helotiales</taxon>
        <taxon>Dermateaceae</taxon>
        <taxon>Coleophoma</taxon>
    </lineage>
</organism>
<evidence type="ECO:0000313" key="3">
    <source>
        <dbReference type="EMBL" id="RDW57221.1"/>
    </source>
</evidence>
<evidence type="ECO:0000259" key="2">
    <source>
        <dbReference type="PROSITE" id="PS50405"/>
    </source>
</evidence>
<dbReference type="OrthoDB" id="2309723at2759"/>
<dbReference type="Pfam" id="PF13409">
    <property type="entry name" value="GST_N_2"/>
    <property type="match status" value="1"/>
</dbReference>
<dbReference type="InterPro" id="IPR036282">
    <property type="entry name" value="Glutathione-S-Trfase_C_sf"/>
</dbReference>
<dbReference type="SUPFAM" id="SSF52833">
    <property type="entry name" value="Thioredoxin-like"/>
    <property type="match status" value="1"/>
</dbReference>
<dbReference type="SFLD" id="SFLDS00019">
    <property type="entry name" value="Glutathione_Transferase_(cytos"/>
    <property type="match status" value="1"/>
</dbReference>